<dbReference type="PANTHER" id="PTHR44196:SF1">
    <property type="entry name" value="DEHYDROGENASE_REDUCTASE SDR FAMILY MEMBER 7B"/>
    <property type="match status" value="1"/>
</dbReference>
<dbReference type="GO" id="GO:0016491">
    <property type="term" value="F:oxidoreductase activity"/>
    <property type="evidence" value="ECO:0007669"/>
    <property type="project" value="UniProtKB-KW"/>
</dbReference>
<dbReference type="EC" id="1.-.-.-" evidence="5"/>
<evidence type="ECO:0000313" key="5">
    <source>
        <dbReference type="EMBL" id="VCU72436.1"/>
    </source>
</evidence>
<dbReference type="GO" id="GO:0016020">
    <property type="term" value="C:membrane"/>
    <property type="evidence" value="ECO:0007669"/>
    <property type="project" value="TreeGrafter"/>
</dbReference>
<dbReference type="SUPFAM" id="SSF51735">
    <property type="entry name" value="NAD(P)-binding Rossmann-fold domains"/>
    <property type="match status" value="1"/>
</dbReference>
<evidence type="ECO:0000256" key="2">
    <source>
        <dbReference type="ARBA" id="ARBA00023002"/>
    </source>
</evidence>
<keyword evidence="2 5" id="KW-0560">Oxidoreductase</keyword>
<organism evidence="5 6">
    <name type="scientific">Pigmentiphaga humi</name>
    <dbReference type="NCBI Taxonomy" id="2478468"/>
    <lineage>
        <taxon>Bacteria</taxon>
        <taxon>Pseudomonadati</taxon>
        <taxon>Pseudomonadota</taxon>
        <taxon>Betaproteobacteria</taxon>
        <taxon>Burkholderiales</taxon>
        <taxon>Alcaligenaceae</taxon>
        <taxon>Pigmentiphaga</taxon>
    </lineage>
</organism>
<dbReference type="PANTHER" id="PTHR44196">
    <property type="entry name" value="DEHYDROGENASE/REDUCTASE SDR FAMILY MEMBER 7B"/>
    <property type="match status" value="1"/>
</dbReference>
<dbReference type="RefSeq" id="WP_124081979.1">
    <property type="nucleotide sequence ID" value="NZ_UWPJ01000039.1"/>
</dbReference>
<dbReference type="PRINTS" id="PR00081">
    <property type="entry name" value="GDHRDH"/>
</dbReference>
<accession>A0A3P4BA76</accession>
<evidence type="ECO:0000256" key="1">
    <source>
        <dbReference type="ARBA" id="ARBA00006484"/>
    </source>
</evidence>
<protein>
    <submittedName>
        <fullName evidence="5">Putative oxidoreductase</fullName>
        <ecNumber evidence="5">1.-.-.-</ecNumber>
    </submittedName>
</protein>
<dbReference type="AlphaFoldDB" id="A0A3P4BA76"/>
<feature type="domain" description="Ketoreductase" evidence="4">
    <location>
        <begin position="8"/>
        <end position="167"/>
    </location>
</feature>
<reference evidence="5 6" key="1">
    <citation type="submission" date="2018-10" db="EMBL/GenBank/DDBJ databases">
        <authorList>
            <person name="Criscuolo A."/>
        </authorList>
    </citation>
    <scope>NUCLEOTIDE SEQUENCE [LARGE SCALE GENOMIC DNA]</scope>
    <source>
        <strain evidence="5">DnA1</strain>
    </source>
</reference>
<dbReference type="InterPro" id="IPR057326">
    <property type="entry name" value="KR_dom"/>
</dbReference>
<comment type="similarity">
    <text evidence="1 3">Belongs to the short-chain dehydrogenases/reductases (SDR) family.</text>
</comment>
<dbReference type="SMART" id="SM00822">
    <property type="entry name" value="PKS_KR"/>
    <property type="match status" value="1"/>
</dbReference>
<dbReference type="Gene3D" id="3.40.50.720">
    <property type="entry name" value="NAD(P)-binding Rossmann-like Domain"/>
    <property type="match status" value="1"/>
</dbReference>
<evidence type="ECO:0000256" key="3">
    <source>
        <dbReference type="RuleBase" id="RU000363"/>
    </source>
</evidence>
<dbReference type="PROSITE" id="PS00061">
    <property type="entry name" value="ADH_SHORT"/>
    <property type="match status" value="1"/>
</dbReference>
<sequence>MAGILKGRSVLVTGASAGIGRATALALARAGADVLVTGRRQAELDEVAALCARAGGAGRALRGDLTDKGFVRELGQAANGVDVLVNNAGILTYAPIRDASVEDCEAMFRSNVVAAFAVAQEIALGMMKRRHGHLVFVTSLSARNVNSMAASYAATKHALSAYAKGFRVEMKSFGIKVTEVAPGMVDTHIRDDSTHPEVLKSIAARKFAPLMPEDVADAIVYAVSTREGCCPDLIELRPTDN</sequence>
<evidence type="ECO:0000313" key="6">
    <source>
        <dbReference type="Proteomes" id="UP000277294"/>
    </source>
</evidence>
<dbReference type="Proteomes" id="UP000277294">
    <property type="component" value="Unassembled WGS sequence"/>
</dbReference>
<dbReference type="InterPro" id="IPR020904">
    <property type="entry name" value="Sc_DH/Rdtase_CS"/>
</dbReference>
<dbReference type="Pfam" id="PF00106">
    <property type="entry name" value="adh_short"/>
    <property type="match status" value="1"/>
</dbReference>
<dbReference type="InterPro" id="IPR002347">
    <property type="entry name" value="SDR_fam"/>
</dbReference>
<dbReference type="CDD" id="cd05233">
    <property type="entry name" value="SDR_c"/>
    <property type="match status" value="1"/>
</dbReference>
<proteinExistence type="inferred from homology"/>
<dbReference type="PRINTS" id="PR00080">
    <property type="entry name" value="SDRFAMILY"/>
</dbReference>
<gene>
    <name evidence="5" type="ORF">PIGHUM_04535</name>
</gene>
<name>A0A3P4BA76_9BURK</name>
<dbReference type="EMBL" id="UWPJ01000039">
    <property type="protein sequence ID" value="VCU72436.1"/>
    <property type="molecule type" value="Genomic_DNA"/>
</dbReference>
<evidence type="ECO:0000259" key="4">
    <source>
        <dbReference type="SMART" id="SM00822"/>
    </source>
</evidence>
<dbReference type="InterPro" id="IPR036291">
    <property type="entry name" value="NAD(P)-bd_dom_sf"/>
</dbReference>
<keyword evidence="6" id="KW-1185">Reference proteome</keyword>
<dbReference type="OrthoDB" id="9804774at2"/>